<dbReference type="EMBL" id="MT144235">
    <property type="protein sequence ID" value="QJA51056.1"/>
    <property type="molecule type" value="Genomic_DNA"/>
</dbReference>
<dbReference type="AlphaFoldDB" id="A0A6H1ZSZ3"/>
<accession>A0A6H1ZSZ3</accession>
<organism evidence="1">
    <name type="scientific">viral metagenome</name>
    <dbReference type="NCBI Taxonomy" id="1070528"/>
    <lineage>
        <taxon>unclassified sequences</taxon>
        <taxon>metagenomes</taxon>
        <taxon>organismal metagenomes</taxon>
    </lineage>
</organism>
<gene>
    <name evidence="1" type="ORF">TM448A01971_0003</name>
</gene>
<name>A0A6H1ZSZ3_9ZZZZ</name>
<evidence type="ECO:0000313" key="1">
    <source>
        <dbReference type="EMBL" id="QJA51056.1"/>
    </source>
</evidence>
<reference evidence="1" key="1">
    <citation type="submission" date="2020-03" db="EMBL/GenBank/DDBJ databases">
        <title>The deep terrestrial virosphere.</title>
        <authorList>
            <person name="Holmfeldt K."/>
            <person name="Nilsson E."/>
            <person name="Simone D."/>
            <person name="Lopez-Fernandez M."/>
            <person name="Wu X."/>
            <person name="de Brujin I."/>
            <person name="Lundin D."/>
            <person name="Andersson A."/>
            <person name="Bertilsson S."/>
            <person name="Dopson M."/>
        </authorList>
    </citation>
    <scope>NUCLEOTIDE SEQUENCE</scope>
    <source>
        <strain evidence="1">TM448A01971</strain>
    </source>
</reference>
<sequence length="65" mass="7133">MRRVASVDEIDFDGEPLDEAGSPYVYVQGLFVLDCPACEAGTCVQKVILVAEDSYITVHEPEDLN</sequence>
<protein>
    <submittedName>
        <fullName evidence="1">Uncharacterized protein</fullName>
    </submittedName>
</protein>
<proteinExistence type="predicted"/>